<dbReference type="AlphaFoldDB" id="A0A0E3S1V4"/>
<protein>
    <recommendedName>
        <fullName evidence="3">Stage III sporulation protein AH</fullName>
    </recommendedName>
</protein>
<name>A0A0E3S1V4_METMZ</name>
<gene>
    <name evidence="1" type="ORF">MSMAC_2673</name>
</gene>
<reference evidence="1 2" key="1">
    <citation type="submission" date="2014-07" db="EMBL/GenBank/DDBJ databases">
        <title>Methanogenic archaea and the global carbon cycle.</title>
        <authorList>
            <person name="Henriksen J.R."/>
            <person name="Luke J."/>
            <person name="Reinhart S."/>
            <person name="Benedict M.N."/>
            <person name="Youngblut N.D."/>
            <person name="Metcalf M.E."/>
            <person name="Whitaker R.J."/>
            <person name="Metcalf W.W."/>
        </authorList>
    </citation>
    <scope>NUCLEOTIDE SEQUENCE [LARGE SCALE GENOMIC DNA]</scope>
    <source>
        <strain evidence="1 2">C16</strain>
    </source>
</reference>
<evidence type="ECO:0000313" key="2">
    <source>
        <dbReference type="Proteomes" id="UP000033071"/>
    </source>
</evidence>
<dbReference type="Proteomes" id="UP000033071">
    <property type="component" value="Chromosome"/>
</dbReference>
<dbReference type="GeneID" id="24882680"/>
<sequence length="165" mass="19667">MYRRNLIDITSEPKNDVYRHLIDLAFDLCDEFTLVIREEFKLNDKGKSILEKLNDHLIEMKKQSEWPGTILGCEDFAYVYHYHASPEAREIIKEVSNSLYGWMQRDFPEDLSFYKSGKPWLVNTAHEKISYILSEDESEIDRIMSIKGLKARKVSREFETLFNWY</sequence>
<dbReference type="KEGG" id="mmac:MSMAC_2673"/>
<dbReference type="EMBL" id="CP009514">
    <property type="protein sequence ID" value="AKB72563.1"/>
    <property type="molecule type" value="Genomic_DNA"/>
</dbReference>
<organism evidence="1 2">
    <name type="scientific">Methanosarcina mazei C16</name>
    <dbReference type="NCBI Taxonomy" id="1434113"/>
    <lineage>
        <taxon>Archaea</taxon>
        <taxon>Methanobacteriati</taxon>
        <taxon>Methanobacteriota</taxon>
        <taxon>Stenosarchaea group</taxon>
        <taxon>Methanomicrobia</taxon>
        <taxon>Methanosarcinales</taxon>
        <taxon>Methanosarcinaceae</taxon>
        <taxon>Methanosarcina</taxon>
    </lineage>
</organism>
<accession>A0A0E3S1V4</accession>
<dbReference type="PATRIC" id="fig|1434113.4.peg.3353"/>
<dbReference type="RefSeq" id="WP_230625046.1">
    <property type="nucleotide sequence ID" value="NZ_CP009514.1"/>
</dbReference>
<proteinExistence type="predicted"/>
<evidence type="ECO:0008006" key="3">
    <source>
        <dbReference type="Google" id="ProtNLM"/>
    </source>
</evidence>
<dbReference type="HOGENOM" id="CLU_147237_0_0_2"/>
<evidence type="ECO:0000313" key="1">
    <source>
        <dbReference type="EMBL" id="AKB72563.1"/>
    </source>
</evidence>